<evidence type="ECO:0000259" key="2">
    <source>
        <dbReference type="PROSITE" id="PS50943"/>
    </source>
</evidence>
<name>A0ABU9VEI5_9BACI</name>
<dbReference type="InterPro" id="IPR001387">
    <property type="entry name" value="Cro/C1-type_HTH"/>
</dbReference>
<dbReference type="Pfam" id="PF01381">
    <property type="entry name" value="HTH_3"/>
    <property type="match status" value="1"/>
</dbReference>
<dbReference type="EMBL" id="JBCITK010000001">
    <property type="protein sequence ID" value="MEN0642307.1"/>
    <property type="molecule type" value="Genomic_DNA"/>
</dbReference>
<reference evidence="3 4" key="1">
    <citation type="submission" date="2024-03" db="EMBL/GenBank/DDBJ databases">
        <title>Bacilli Hybrid Assemblies.</title>
        <authorList>
            <person name="Kovac J."/>
        </authorList>
    </citation>
    <scope>NUCLEOTIDE SEQUENCE [LARGE SCALE GENOMIC DNA]</scope>
    <source>
        <strain evidence="3 4">FSL R7-0666</strain>
    </source>
</reference>
<accession>A0ABU9VEI5</accession>
<dbReference type="PANTHER" id="PTHR46558:SF4">
    <property type="entry name" value="DNA-BIDING PHAGE PROTEIN"/>
    <property type="match status" value="1"/>
</dbReference>
<evidence type="ECO:0000313" key="3">
    <source>
        <dbReference type="EMBL" id="MEN0642307.1"/>
    </source>
</evidence>
<evidence type="ECO:0000256" key="1">
    <source>
        <dbReference type="ARBA" id="ARBA00023125"/>
    </source>
</evidence>
<sequence length="60" mass="7044">MRELRKQKNLSQKGLSESLNVSRQTVISIENGKYDPSLKLSMRIAQFFDRKVEDIFVLEE</sequence>
<dbReference type="SUPFAM" id="SSF47413">
    <property type="entry name" value="lambda repressor-like DNA-binding domains"/>
    <property type="match status" value="1"/>
</dbReference>
<gene>
    <name evidence="3" type="ORF">MKY91_03910</name>
</gene>
<dbReference type="Gene3D" id="1.10.260.40">
    <property type="entry name" value="lambda repressor-like DNA-binding domains"/>
    <property type="match status" value="1"/>
</dbReference>
<dbReference type="CDD" id="cd00093">
    <property type="entry name" value="HTH_XRE"/>
    <property type="match status" value="1"/>
</dbReference>
<comment type="caution">
    <text evidence="3">The sequence shown here is derived from an EMBL/GenBank/DDBJ whole genome shotgun (WGS) entry which is preliminary data.</text>
</comment>
<organism evidence="3 4">
    <name type="scientific">Alkalicoccobacillus gibsonii</name>
    <dbReference type="NCBI Taxonomy" id="79881"/>
    <lineage>
        <taxon>Bacteria</taxon>
        <taxon>Bacillati</taxon>
        <taxon>Bacillota</taxon>
        <taxon>Bacilli</taxon>
        <taxon>Bacillales</taxon>
        <taxon>Bacillaceae</taxon>
        <taxon>Alkalicoccobacillus</taxon>
    </lineage>
</organism>
<feature type="domain" description="HTH cro/C1-type" evidence="2">
    <location>
        <begin position="1"/>
        <end position="55"/>
    </location>
</feature>
<keyword evidence="4" id="KW-1185">Reference proteome</keyword>
<evidence type="ECO:0000313" key="4">
    <source>
        <dbReference type="Proteomes" id="UP001418796"/>
    </source>
</evidence>
<dbReference type="Proteomes" id="UP001418796">
    <property type="component" value="Unassembled WGS sequence"/>
</dbReference>
<dbReference type="InterPro" id="IPR010982">
    <property type="entry name" value="Lambda_DNA-bd_dom_sf"/>
</dbReference>
<proteinExistence type="predicted"/>
<protein>
    <submittedName>
        <fullName evidence="3">Helix-turn-helix transcriptional regulator</fullName>
    </submittedName>
</protein>
<dbReference type="SMART" id="SM00530">
    <property type="entry name" value="HTH_XRE"/>
    <property type="match status" value="1"/>
</dbReference>
<dbReference type="PROSITE" id="PS50943">
    <property type="entry name" value="HTH_CROC1"/>
    <property type="match status" value="1"/>
</dbReference>
<keyword evidence="1" id="KW-0238">DNA-binding</keyword>
<dbReference type="PANTHER" id="PTHR46558">
    <property type="entry name" value="TRACRIPTIONAL REGULATORY PROTEIN-RELATED-RELATED"/>
    <property type="match status" value="1"/>
</dbReference>